<proteinExistence type="predicted"/>
<feature type="compositionally biased region" description="Polar residues" evidence="1">
    <location>
        <begin position="93"/>
        <end position="103"/>
    </location>
</feature>
<dbReference type="HOGENOM" id="CLU_003938_0_0_1"/>
<dbReference type="OrthoDB" id="5579281at2759"/>
<dbReference type="InterPro" id="IPR029217">
    <property type="entry name" value="Spo7_2_N"/>
</dbReference>
<dbReference type="GO" id="GO:0005628">
    <property type="term" value="C:prospore membrane"/>
    <property type="evidence" value="ECO:0007669"/>
    <property type="project" value="TreeGrafter"/>
</dbReference>
<dbReference type="FunCoup" id="W2S4S5">
    <property type="interactions" value="9"/>
</dbReference>
<dbReference type="eggNOG" id="ENOG502QRAT">
    <property type="taxonomic scope" value="Eukaryota"/>
</dbReference>
<evidence type="ECO:0008006" key="6">
    <source>
        <dbReference type="Google" id="ProtNLM"/>
    </source>
</evidence>
<name>W2S4S5_CYPE1</name>
<evidence type="ECO:0000259" key="2">
    <source>
        <dbReference type="SMART" id="SM00233"/>
    </source>
</evidence>
<dbReference type="STRING" id="1220924.W2S4S5"/>
<dbReference type="Pfam" id="PF15407">
    <property type="entry name" value="Spo7_2_N"/>
    <property type="match status" value="1"/>
</dbReference>
<dbReference type="PANTHER" id="PTHR28076">
    <property type="entry name" value="SPORULATION-SPECIFIC PROTEIN 71"/>
    <property type="match status" value="1"/>
</dbReference>
<dbReference type="Proteomes" id="UP000030752">
    <property type="component" value="Unassembled WGS sequence"/>
</dbReference>
<feature type="compositionally biased region" description="Polar residues" evidence="1">
    <location>
        <begin position="145"/>
        <end position="156"/>
    </location>
</feature>
<accession>W2S4S5</accession>
<dbReference type="InterPro" id="IPR057379">
    <property type="entry name" value="PH_SPO71"/>
</dbReference>
<dbReference type="InParanoid" id="W2S4S5"/>
<feature type="domain" description="PH" evidence="2">
    <location>
        <begin position="894"/>
        <end position="1075"/>
    </location>
</feature>
<feature type="compositionally biased region" description="Polar residues" evidence="1">
    <location>
        <begin position="230"/>
        <end position="253"/>
    </location>
</feature>
<evidence type="ECO:0000313" key="4">
    <source>
        <dbReference type="EMBL" id="ETN43701.1"/>
    </source>
</evidence>
<dbReference type="GO" id="GO:1902657">
    <property type="term" value="P:protein localization to prospore membrane"/>
    <property type="evidence" value="ECO:0007669"/>
    <property type="project" value="InterPro"/>
</dbReference>
<dbReference type="InterPro" id="IPR040345">
    <property type="entry name" value="Mug56/Spo71"/>
</dbReference>
<dbReference type="PANTHER" id="PTHR28076:SF1">
    <property type="entry name" value="PROSPORE MEMBRANE ADAPTER PROTEIN SPO71"/>
    <property type="match status" value="1"/>
</dbReference>
<dbReference type="InterPro" id="IPR001849">
    <property type="entry name" value="PH_domain"/>
</dbReference>
<reference evidence="4 5" key="1">
    <citation type="submission" date="2013-03" db="EMBL/GenBank/DDBJ databases">
        <title>The Genome Sequence of Phialophora europaea CBS 101466.</title>
        <authorList>
            <consortium name="The Broad Institute Genomics Platform"/>
            <person name="Cuomo C."/>
            <person name="de Hoog S."/>
            <person name="Gorbushina A."/>
            <person name="Walker B."/>
            <person name="Young S.K."/>
            <person name="Zeng Q."/>
            <person name="Gargeya S."/>
            <person name="Fitzgerald M."/>
            <person name="Haas B."/>
            <person name="Abouelleil A."/>
            <person name="Allen A.W."/>
            <person name="Alvarado L."/>
            <person name="Arachchi H.M."/>
            <person name="Berlin A.M."/>
            <person name="Chapman S.B."/>
            <person name="Gainer-Dewar J."/>
            <person name="Goldberg J."/>
            <person name="Griggs A."/>
            <person name="Gujja S."/>
            <person name="Hansen M."/>
            <person name="Howarth C."/>
            <person name="Imamovic A."/>
            <person name="Ireland A."/>
            <person name="Larimer J."/>
            <person name="McCowan C."/>
            <person name="Murphy C."/>
            <person name="Pearson M."/>
            <person name="Poon T.W."/>
            <person name="Priest M."/>
            <person name="Roberts A."/>
            <person name="Saif S."/>
            <person name="Shea T."/>
            <person name="Sisk P."/>
            <person name="Sykes S."/>
            <person name="Wortman J."/>
            <person name="Nusbaum C."/>
            <person name="Birren B."/>
        </authorList>
    </citation>
    <scope>NUCLEOTIDE SEQUENCE [LARGE SCALE GENOMIC DNA]</scope>
    <source>
        <strain evidence="4 5">CBS 101466</strain>
    </source>
</reference>
<protein>
    <recommendedName>
        <fullName evidence="6">PH domain-containing protein</fullName>
    </recommendedName>
</protein>
<evidence type="ECO:0000256" key="1">
    <source>
        <dbReference type="SAM" id="MobiDB-lite"/>
    </source>
</evidence>
<feature type="compositionally biased region" description="Basic and acidic residues" evidence="1">
    <location>
        <begin position="762"/>
        <end position="779"/>
    </location>
</feature>
<dbReference type="InterPro" id="IPR039486">
    <property type="entry name" value="Mug56/Spo71_PH"/>
</dbReference>
<feature type="compositionally biased region" description="Acidic residues" evidence="1">
    <location>
        <begin position="122"/>
        <end position="132"/>
    </location>
</feature>
<dbReference type="EMBL" id="KB822718">
    <property type="protein sequence ID" value="ETN43701.1"/>
    <property type="molecule type" value="Genomic_DNA"/>
</dbReference>
<evidence type="ECO:0000313" key="5">
    <source>
        <dbReference type="Proteomes" id="UP000030752"/>
    </source>
</evidence>
<dbReference type="Pfam" id="PF15404">
    <property type="entry name" value="PH_4"/>
    <property type="match status" value="1"/>
</dbReference>
<dbReference type="SMART" id="SM01316">
    <property type="entry name" value="Spo7_2_N"/>
    <property type="match status" value="1"/>
</dbReference>
<feature type="domain" description="Sporulation-specific protein 71 N-terminal" evidence="3">
    <location>
        <begin position="11"/>
        <end position="77"/>
    </location>
</feature>
<dbReference type="AlphaFoldDB" id="W2S4S5"/>
<dbReference type="RefSeq" id="XP_008715437.1">
    <property type="nucleotide sequence ID" value="XM_008717215.1"/>
</dbReference>
<feature type="domain" description="PH" evidence="2">
    <location>
        <begin position="622"/>
        <end position="832"/>
    </location>
</feature>
<feature type="region of interest" description="Disordered" evidence="1">
    <location>
        <begin position="762"/>
        <end position="789"/>
    </location>
</feature>
<feature type="region of interest" description="Disordered" evidence="1">
    <location>
        <begin position="78"/>
        <end position="298"/>
    </location>
</feature>
<gene>
    <name evidence="4" type="ORF">HMPREF1541_02860</name>
</gene>
<sequence length="1093" mass="124699">MPVGSRTTNHHIEGLDRDSYTAHRLKHASPEHLHLTTRRFFIGPIPDGWLRDNRKSWYKRRVELSTYSSRKASFNAAADQGARHRTMTDFGGPSTTARINFSFPQPEDVDEEPSGSEASQGETEETDTEDEDKQTTVVEPVATHDAQQMLGNSESGAASPKAIPAPRDRPSEPGVGSSKDTRRQDLASPPPDSFHTAHQQIHHEESEEQPAGLSLTVTDSQRYDSDDQRLSTSVRNSSHNGGMTPEVDNNSKTRLLPQDTRPQGKLLSSALRPVSPKTDKKSMQQHAPAPIDDDDADVHLGRTNTGVRFKVSEGVANRQHRIQRRVGSTRDKVLNKKFRRNTMQEGMIVKMERMLVRMDFSGQQVPDEYDENESLKIDTRVIEKWREFMVVVRKSKKQDADDFRLQIYKTRVIPEIDNESTKKKPAREIRLDPKTTHVNLYSSLDKTVVLWHPYRKGTRIIIMRPTSTAHSVEWYTFLRDAMGWKRPRALQVSVPDLGVSVRLDKPFDGIREAASAAQDEDTAVAKTQEAEQAVAGRIIGQSIEILEKDPEWTDVLQMWRETAKMGLAWKRYDRLEWVHGATEQKMYGSMAMQKTYELELRPKEHYHTTARGNKGVIHEEPPPVEGFLIRLTSQKGVSKRMGKTFHKRLYYYTQNQFLMFNQPAKSTPPHPPRLATIGGSEIPPSTEIIEKTPELFDVEPFKVDNGTIAWLSDSAESVKRHDREAVEEARRNLANVESAEGYIDMCRIRKVRKMKWGSYPGDENRDAGHDSDVDFHDNVSDTSDEDGATDRIDDDRVLELVHDNDLVIRLQAYSKQARNEWVKRLRKLAKYWKLRIAGDTEIYKAVRRTNLSTLNIDEEMEALLGQFGRKWEVNRSEASSELYHVCGIASCRAISMSGVLFRKPRRRAAFQRCSVLLSAGKLLIHQATVRKRTGEQVRHLHQERQEVVDLQDCYVYSGLLVEEDLLYQNQTFDANNVAAGGARTPRVYLEGTSGEAWTSQDVDFMTCFVLWRNHRRGWFRTQQSDAGERQEDEKRSRIKRVAQLGVPGRGMVFQCRSRAERDHWVLSIAAEIERIVEMTANDLGDGGDARVTN</sequence>
<keyword evidence="5" id="KW-1185">Reference proteome</keyword>
<dbReference type="GeneID" id="19970199"/>
<organism evidence="4 5">
    <name type="scientific">Cyphellophora europaea (strain CBS 101466)</name>
    <name type="common">Phialophora europaea</name>
    <dbReference type="NCBI Taxonomy" id="1220924"/>
    <lineage>
        <taxon>Eukaryota</taxon>
        <taxon>Fungi</taxon>
        <taxon>Dikarya</taxon>
        <taxon>Ascomycota</taxon>
        <taxon>Pezizomycotina</taxon>
        <taxon>Eurotiomycetes</taxon>
        <taxon>Chaetothyriomycetidae</taxon>
        <taxon>Chaetothyriales</taxon>
        <taxon>Cyphellophoraceae</taxon>
        <taxon>Cyphellophora</taxon>
    </lineage>
</organism>
<evidence type="ECO:0000259" key="3">
    <source>
        <dbReference type="SMART" id="SM01316"/>
    </source>
</evidence>
<dbReference type="Pfam" id="PF23207">
    <property type="entry name" value="PH_SPO71"/>
    <property type="match status" value="1"/>
</dbReference>
<dbReference type="SMART" id="SM00233">
    <property type="entry name" value="PH"/>
    <property type="match status" value="2"/>
</dbReference>
<dbReference type="VEuPathDB" id="FungiDB:HMPREF1541_02860"/>